<accession>A0AAE3EJY4</accession>
<dbReference type="AlphaFoldDB" id="A0AAE3EJY4"/>
<sequence length="202" mass="22523">MNRFPVHIRLSLVLIASALCIGAVAGLASASLFWNGSLEKHLPSVAMEAGRLPVGITVFGRSSDTISARLTIYNPVGEILGTVERSWSGWELVLDCIVVGTGNGWLVFPYTLYSDESSPDRGVNLLKIYNRNGFPAIWDKGALQQAERKSLSRLFFIVRTERWMPRILGSLHHERVTIRSFEPGIEYSLFAASSGRLEWRPF</sequence>
<name>A0AAE3EJY4_9SPIR</name>
<dbReference type="RefSeq" id="WP_230755420.1">
    <property type="nucleotide sequence ID" value="NZ_JAINWA010000003.1"/>
</dbReference>
<dbReference type="EMBL" id="JAINWA010000003">
    <property type="protein sequence ID" value="MCD1654833.1"/>
    <property type="molecule type" value="Genomic_DNA"/>
</dbReference>
<organism evidence="1 2">
    <name type="scientific">Teretinema zuelzerae</name>
    <dbReference type="NCBI Taxonomy" id="156"/>
    <lineage>
        <taxon>Bacteria</taxon>
        <taxon>Pseudomonadati</taxon>
        <taxon>Spirochaetota</taxon>
        <taxon>Spirochaetia</taxon>
        <taxon>Spirochaetales</taxon>
        <taxon>Treponemataceae</taxon>
        <taxon>Teretinema</taxon>
    </lineage>
</organism>
<keyword evidence="2" id="KW-1185">Reference proteome</keyword>
<evidence type="ECO:0000313" key="1">
    <source>
        <dbReference type="EMBL" id="MCD1654833.1"/>
    </source>
</evidence>
<comment type="caution">
    <text evidence="1">The sequence shown here is derived from an EMBL/GenBank/DDBJ whole genome shotgun (WGS) entry which is preliminary data.</text>
</comment>
<gene>
    <name evidence="1" type="ORF">K7J14_08965</name>
</gene>
<proteinExistence type="predicted"/>
<reference evidence="1" key="1">
    <citation type="submission" date="2021-08" db="EMBL/GenBank/DDBJ databases">
        <title>Comparative analyses of Brucepasteria parasyntrophica and Teretinema zuelzerae.</title>
        <authorList>
            <person name="Song Y."/>
            <person name="Brune A."/>
        </authorList>
    </citation>
    <scope>NUCLEOTIDE SEQUENCE</scope>
    <source>
        <strain evidence="1">DSM 1903</strain>
    </source>
</reference>
<dbReference type="Proteomes" id="UP001198163">
    <property type="component" value="Unassembled WGS sequence"/>
</dbReference>
<protein>
    <submittedName>
        <fullName evidence="1">Uncharacterized protein</fullName>
    </submittedName>
</protein>
<evidence type="ECO:0000313" key="2">
    <source>
        <dbReference type="Proteomes" id="UP001198163"/>
    </source>
</evidence>